<sequence>MHRYYFIDSSGEDTNLQLYSLKQAKHQWATLQDDLSAGDQVEHFHERCVFLICTIGLSVSQLLGQNNPEPSDRVPSPKSIFDSLVDRHRLDSTLKSKFKEFIDTYDHCRHFGLTNDGSRHWQVSQVTLDKTRETYEFGLLVWDTVISIFRRDPKNELDELDLSVVQDEP</sequence>
<evidence type="ECO:0000313" key="2">
    <source>
        <dbReference type="Proteomes" id="UP000319980"/>
    </source>
</evidence>
<name>A0A5C5U1P6_9GAMM</name>
<dbReference type="EMBL" id="VOHK01000005">
    <property type="protein sequence ID" value="TWT19425.1"/>
    <property type="molecule type" value="Genomic_DNA"/>
</dbReference>
<dbReference type="Proteomes" id="UP000319980">
    <property type="component" value="Unassembled WGS sequence"/>
</dbReference>
<reference evidence="1 2" key="1">
    <citation type="journal article" date="2008" name="Int. J. Syst. Evol. Microbiol.">
        <title>Luteimonas marina sp. nov., isolated from seawater.</title>
        <authorList>
            <person name="Baik K.S."/>
            <person name="Park S.C."/>
            <person name="Kim M.S."/>
            <person name="Kim E.M."/>
            <person name="Park C."/>
            <person name="Chun J."/>
            <person name="Seong C.N."/>
        </authorList>
    </citation>
    <scope>NUCLEOTIDE SEQUENCE [LARGE SCALE GENOMIC DNA]</scope>
    <source>
        <strain evidence="1 2">FR1330</strain>
    </source>
</reference>
<accession>A0A5C5U1P6</accession>
<dbReference type="RefSeq" id="WP_146388542.1">
    <property type="nucleotide sequence ID" value="NZ_VOHK01000005.1"/>
</dbReference>
<proteinExistence type="predicted"/>
<comment type="caution">
    <text evidence="1">The sequence shown here is derived from an EMBL/GenBank/DDBJ whole genome shotgun (WGS) entry which is preliminary data.</text>
</comment>
<gene>
    <name evidence="1" type="ORF">FQY83_13855</name>
</gene>
<dbReference type="AlphaFoldDB" id="A0A5C5U1P6"/>
<organism evidence="1 2">
    <name type="scientific">Luteimonas marina</name>
    <dbReference type="NCBI Taxonomy" id="488485"/>
    <lineage>
        <taxon>Bacteria</taxon>
        <taxon>Pseudomonadati</taxon>
        <taxon>Pseudomonadota</taxon>
        <taxon>Gammaproteobacteria</taxon>
        <taxon>Lysobacterales</taxon>
        <taxon>Lysobacteraceae</taxon>
        <taxon>Luteimonas</taxon>
    </lineage>
</organism>
<keyword evidence="2" id="KW-1185">Reference proteome</keyword>
<evidence type="ECO:0000313" key="1">
    <source>
        <dbReference type="EMBL" id="TWT19425.1"/>
    </source>
</evidence>
<dbReference type="OrthoDB" id="8092674at2"/>
<protein>
    <submittedName>
        <fullName evidence="1">Uncharacterized protein</fullName>
    </submittedName>
</protein>